<dbReference type="InParanoid" id="A0A409XS13"/>
<organism evidence="5 6">
    <name type="scientific">Psilocybe cyanescens</name>
    <dbReference type="NCBI Taxonomy" id="93625"/>
    <lineage>
        <taxon>Eukaryota</taxon>
        <taxon>Fungi</taxon>
        <taxon>Dikarya</taxon>
        <taxon>Basidiomycota</taxon>
        <taxon>Agaricomycotina</taxon>
        <taxon>Agaricomycetes</taxon>
        <taxon>Agaricomycetidae</taxon>
        <taxon>Agaricales</taxon>
        <taxon>Agaricineae</taxon>
        <taxon>Strophariaceae</taxon>
        <taxon>Psilocybe</taxon>
    </lineage>
</organism>
<evidence type="ECO:0000256" key="1">
    <source>
        <dbReference type="SAM" id="MobiDB-lite"/>
    </source>
</evidence>
<dbReference type="STRING" id="93625.A0A409XS13"/>
<dbReference type="Gene3D" id="1.20.1260.10">
    <property type="match status" value="1"/>
</dbReference>
<feature type="region of interest" description="Disordered" evidence="1">
    <location>
        <begin position="590"/>
        <end position="610"/>
    </location>
</feature>
<feature type="domain" description="Iminophenyl-pyruvate dimer synthase" evidence="2">
    <location>
        <begin position="626"/>
        <end position="841"/>
    </location>
</feature>
<dbReference type="InterPro" id="IPR012347">
    <property type="entry name" value="Ferritin-like"/>
</dbReference>
<accession>A0A409XS13</accession>
<feature type="domain" description="L-Lysine epsilon oxidase N-terminal" evidence="3">
    <location>
        <begin position="13"/>
        <end position="233"/>
    </location>
</feature>
<dbReference type="Pfam" id="PF12902">
    <property type="entry name" value="Ferritin-like"/>
    <property type="match status" value="1"/>
</dbReference>
<keyword evidence="6" id="KW-1185">Reference proteome</keyword>
<dbReference type="PANTHER" id="PTHR34400:SF4">
    <property type="entry name" value="MEMBRANE PROTEIN"/>
    <property type="match status" value="1"/>
</dbReference>
<dbReference type="Pfam" id="PF18417">
    <property type="entry name" value="LodA_C"/>
    <property type="match status" value="1"/>
</dbReference>
<reference evidence="5 6" key="1">
    <citation type="journal article" date="2018" name="Evol. Lett.">
        <title>Horizontal gene cluster transfer increased hallucinogenic mushroom diversity.</title>
        <authorList>
            <person name="Reynolds H.T."/>
            <person name="Vijayakumar V."/>
            <person name="Gluck-Thaler E."/>
            <person name="Korotkin H.B."/>
            <person name="Matheny P.B."/>
            <person name="Slot J.C."/>
        </authorList>
    </citation>
    <scope>NUCLEOTIDE SEQUENCE [LARGE SCALE GENOMIC DNA]</scope>
    <source>
        <strain evidence="5 6">2631</strain>
    </source>
</reference>
<dbReference type="Pfam" id="PF17990">
    <property type="entry name" value="LodA_N"/>
    <property type="match status" value="1"/>
</dbReference>
<gene>
    <name evidence="5" type="ORF">CVT25_005482</name>
</gene>
<evidence type="ECO:0000313" key="5">
    <source>
        <dbReference type="EMBL" id="PPQ93603.1"/>
    </source>
</evidence>
<proteinExistence type="predicted"/>
<name>A0A409XS13_PSICY</name>
<feature type="domain" description="L-lysine epsilon oxidase C-terminal" evidence="4">
    <location>
        <begin position="378"/>
        <end position="497"/>
    </location>
</feature>
<dbReference type="InterPro" id="IPR041168">
    <property type="entry name" value="LodA_N"/>
</dbReference>
<dbReference type="EMBL" id="NHYD01000685">
    <property type="protein sequence ID" value="PPQ93603.1"/>
    <property type="molecule type" value="Genomic_DNA"/>
</dbReference>
<evidence type="ECO:0000259" key="4">
    <source>
        <dbReference type="Pfam" id="PF18417"/>
    </source>
</evidence>
<comment type="caution">
    <text evidence="5">The sequence shown here is derived from an EMBL/GenBank/DDBJ whole genome shotgun (WGS) entry which is preliminary data.</text>
</comment>
<evidence type="ECO:0000313" key="6">
    <source>
        <dbReference type="Proteomes" id="UP000283269"/>
    </source>
</evidence>
<dbReference type="PANTHER" id="PTHR34400">
    <property type="match status" value="1"/>
</dbReference>
<evidence type="ECO:0000259" key="3">
    <source>
        <dbReference type="Pfam" id="PF17990"/>
    </source>
</evidence>
<dbReference type="InterPro" id="IPR026820">
    <property type="entry name" value="VioB/RebD_dom"/>
</dbReference>
<protein>
    <recommendedName>
        <fullName evidence="7">Iminophenyl-pyruvate dimer synthase domain-containing protein</fullName>
    </recommendedName>
</protein>
<evidence type="ECO:0008006" key="7">
    <source>
        <dbReference type="Google" id="ProtNLM"/>
    </source>
</evidence>
<dbReference type="Proteomes" id="UP000283269">
    <property type="component" value="Unassembled WGS sequence"/>
</dbReference>
<dbReference type="AlphaFoldDB" id="A0A409XS13"/>
<dbReference type="OrthoDB" id="3253404at2759"/>
<sequence length="1031" mass="115416">MSIPPAWDSVRIYPPIGFARVGNSTLDDGWFYGPEVPGYFEEPLNGFKDVNGAVKRQAARFRVYAIGKDGKVLEINKKSGWDIAWNVQLVNKKASWYTFMGRTQEGAFQPGNTTLRNPTVQPDLPPDQRTKLIVDSGVQKITGCSAKSVPLSGKFYGSKDQPTDIYLGEARTDEQGRLVVLAGHGQSMSIAKEDDPYPYLMTDFDSSDWIDDTSDGWITATITAQGSGKSIEVQGKARVIGTTPKFANGIYAPTSLYDLMEDVYERKKRAEQGEAYDVGEVNWYQHIWPLLQRPPLLSWVNGQANGGHGPNSHGNFFDEGWQESLSDETEDSEAIRKGVIMRMRLPETNAKYDQARTGQAYPYFMPWLSGDGGRTTAGDPTTFASVTELQYDRLVKWSKGQFTKTPIKQYKKFDDIPITEQPAALTKAALEATIGAPLYPGIEMSWNAELDETYQLDTPFTVNLNVQAGDLTRFLSLPWQSDFYMCRSYWWPSARPDTIVTEEVYKIVSQSVAPANIAKKLNDRVPWERGLHQNYTDEYSDQPLFANTDMAKNWHKLGFIVQRPSFGPEPIFVETQRSEVHSRVKDTLPAQHTPAKNGTVGGPLILPKPDSGNNPITTLESLRTHLQTAMAIELATIPLYLFGMYSVKIPAQYTNDPRYWDPVIGAIRGVVAEEMLHLSLAGNVLLAVGGNPKLYDPRYIPSYPMLMPGRVPKLWLQLRKANKANLQTFIDVETREQTGAKPESDEYQTLGQFYDAIKLGLKYLDGQNDPLFHPETAVYQFAPGLGYQAKERDAGGSIVVKDLDTALEALDTIIIQGEGSPGPYDDPDKMEKDHYDVFMDLKNGDASWDVYPVIENPVTSDYFKFDRRIYQVSLAFDAVYCFLLRTIETLWHVEKDSSRQNLVLKNMYGIMMGVLAPLAKFLISQPIGQNGQRAAPCFGYYEFKQGISELKQVQDEMQAVINAYLDVTRETPDQVAVHDYGGMLETLLPIQTTINGLVDLESFEKLNVAQTKKVKLSGVENRGAKGFAKGC</sequence>
<evidence type="ECO:0000259" key="2">
    <source>
        <dbReference type="Pfam" id="PF12902"/>
    </source>
</evidence>
<dbReference type="InterPro" id="IPR041173">
    <property type="entry name" value="LodA_C"/>
</dbReference>